<name>A0ABW7QFW8_9ACTN</name>
<proteinExistence type="predicted"/>
<dbReference type="Proteomes" id="UP001610818">
    <property type="component" value="Unassembled WGS sequence"/>
</dbReference>
<protein>
    <submittedName>
        <fullName evidence="1">Uncharacterized protein</fullName>
    </submittedName>
</protein>
<dbReference type="SUPFAM" id="SSF69279">
    <property type="entry name" value="Phage tail proteins"/>
    <property type="match status" value="1"/>
</dbReference>
<organism evidence="1 2">
    <name type="scientific">Streptomyces longisporoflavus</name>
    <dbReference type="NCBI Taxonomy" id="28044"/>
    <lineage>
        <taxon>Bacteria</taxon>
        <taxon>Bacillati</taxon>
        <taxon>Actinomycetota</taxon>
        <taxon>Actinomycetes</taxon>
        <taxon>Kitasatosporales</taxon>
        <taxon>Streptomycetaceae</taxon>
        <taxon>Streptomyces</taxon>
    </lineage>
</organism>
<accession>A0ABW7QFW8</accession>
<dbReference type="EMBL" id="JBIRGQ010000001">
    <property type="protein sequence ID" value="MFH8543854.1"/>
    <property type="molecule type" value="Genomic_DNA"/>
</dbReference>
<evidence type="ECO:0000313" key="2">
    <source>
        <dbReference type="Proteomes" id="UP001610818"/>
    </source>
</evidence>
<gene>
    <name evidence="1" type="ORF">ACH4F9_02435</name>
</gene>
<sequence length="358" mass="38144">MSPTVMLLEIDGTEAGRDALDAVIEVRAEEATDEADAATVTMRVDPDATGGWPSLLDPLVTPRTPLAVRLERDGRSYQFDGYSAEAVWDLDAEGHSTLTVKAIDRSLDLDRVEKAVAWPGQRDSAIAETIFTEHKLRAEVEPTPAGFDPDVHTVLQRGTDWSFVRELALKWGYVAYLEADESGQVTGHFHPPAPLAEPQGELALGFGGDAHQARVRVDLLAGRRVIAHRLPPLAAVPVTAEAAGDDEAMAEVPLAAQVTELLTPRDVAGEVDVGQAATGRALRSAYGVTLTAALDTDRTGLLLRARRTVLVAGLGPVLSGGYLVDRVRHVVTLEAHRQEVTLRRNALGAAGFGLGGLG</sequence>
<evidence type="ECO:0000313" key="1">
    <source>
        <dbReference type="EMBL" id="MFH8543854.1"/>
    </source>
</evidence>
<dbReference type="RefSeq" id="WP_397707080.1">
    <property type="nucleotide sequence ID" value="NZ_JBIRGN010000001.1"/>
</dbReference>
<comment type="caution">
    <text evidence="1">The sequence shown here is derived from an EMBL/GenBank/DDBJ whole genome shotgun (WGS) entry which is preliminary data.</text>
</comment>
<reference evidence="1 2" key="1">
    <citation type="submission" date="2024-10" db="EMBL/GenBank/DDBJ databases">
        <title>The Natural Products Discovery Center: Release of the First 8490 Sequenced Strains for Exploring Actinobacteria Biosynthetic Diversity.</title>
        <authorList>
            <person name="Kalkreuter E."/>
            <person name="Kautsar S.A."/>
            <person name="Yang D."/>
            <person name="Bader C.D."/>
            <person name="Teijaro C.N."/>
            <person name="Fluegel L."/>
            <person name="Davis C.M."/>
            <person name="Simpson J.R."/>
            <person name="Lauterbach L."/>
            <person name="Steele A.D."/>
            <person name="Gui C."/>
            <person name="Meng S."/>
            <person name="Li G."/>
            <person name="Viehrig K."/>
            <person name="Ye F."/>
            <person name="Su P."/>
            <person name="Kiefer A.F."/>
            <person name="Nichols A."/>
            <person name="Cepeda A.J."/>
            <person name="Yan W."/>
            <person name="Fan B."/>
            <person name="Jiang Y."/>
            <person name="Adhikari A."/>
            <person name="Zheng C.-J."/>
            <person name="Schuster L."/>
            <person name="Cowan T.M."/>
            <person name="Smanski M.J."/>
            <person name="Chevrette M.G."/>
            <person name="De Carvalho L.P.S."/>
            <person name="Shen B."/>
        </authorList>
    </citation>
    <scope>NUCLEOTIDE SEQUENCE [LARGE SCALE GENOMIC DNA]</scope>
    <source>
        <strain evidence="1 2">NPDC017990</strain>
    </source>
</reference>
<keyword evidence="2" id="KW-1185">Reference proteome</keyword>